<keyword evidence="4 7" id="KW-1133">Transmembrane helix</keyword>
<dbReference type="InterPro" id="IPR016174">
    <property type="entry name" value="Di-haem_cyt_TM"/>
</dbReference>
<dbReference type="PANTHER" id="PTHR30485">
    <property type="entry name" value="NI/FE-HYDROGENASE 1 B-TYPE CYTOCHROME SUBUNIT"/>
    <property type="match status" value="1"/>
</dbReference>
<dbReference type="InterPro" id="IPR051542">
    <property type="entry name" value="Hydrogenase_cytochrome"/>
</dbReference>
<keyword evidence="5 7" id="KW-0472">Membrane</keyword>
<gene>
    <name evidence="9" type="ORF">CBP34_03255</name>
</gene>
<feature type="domain" description="Cytochrome b561 bacterial/Ni-hydrogenase" evidence="8">
    <location>
        <begin position="39"/>
        <end position="205"/>
    </location>
</feature>
<comment type="subcellular location">
    <subcellularLocation>
        <location evidence="1">Cell membrane</location>
        <topology evidence="1">Multi-pass membrane protein</topology>
    </subcellularLocation>
</comment>
<feature type="transmembrane region" description="Helical" evidence="7">
    <location>
        <begin position="220"/>
        <end position="238"/>
    </location>
</feature>
<protein>
    <submittedName>
        <fullName evidence="9">Cytochrome B</fullName>
    </submittedName>
</protein>
<name>A0A240U0G5_9BURK</name>
<dbReference type="EMBL" id="CP021361">
    <property type="protein sequence ID" value="ART50881.1"/>
    <property type="molecule type" value="Genomic_DNA"/>
</dbReference>
<reference evidence="9 10" key="1">
    <citation type="submission" date="2017-05" db="EMBL/GenBank/DDBJ databases">
        <title>Polyphasic characterization of four soil-derived phenanthrene-degrading Acidovorax strains and proposal of Acidovorax phenanthrenivorans sp. nov.</title>
        <authorList>
            <person name="Singleton D.R."/>
            <person name="Lee J."/>
            <person name="Dickey A.N."/>
            <person name="Stroud A."/>
            <person name="Scholl E.H."/>
            <person name="Wright F.A."/>
            <person name="Aitken M.D."/>
        </authorList>
    </citation>
    <scope>NUCLEOTIDE SEQUENCE [LARGE SCALE GENOMIC DNA]</scope>
    <source>
        <strain evidence="9">NA3</strain>
    </source>
</reference>
<dbReference type="GO" id="GO:0009055">
    <property type="term" value="F:electron transfer activity"/>
    <property type="evidence" value="ECO:0007669"/>
    <property type="project" value="InterPro"/>
</dbReference>
<evidence type="ECO:0000313" key="10">
    <source>
        <dbReference type="Proteomes" id="UP000194432"/>
    </source>
</evidence>
<dbReference type="AlphaFoldDB" id="A0A240U0G5"/>
<keyword evidence="3 7" id="KW-0812">Transmembrane</keyword>
<evidence type="ECO:0000256" key="2">
    <source>
        <dbReference type="ARBA" id="ARBA00022475"/>
    </source>
</evidence>
<accession>A0A240U0G5</accession>
<dbReference type="GO" id="GO:0020037">
    <property type="term" value="F:heme binding"/>
    <property type="evidence" value="ECO:0007669"/>
    <property type="project" value="TreeGrafter"/>
</dbReference>
<dbReference type="InterPro" id="IPR011577">
    <property type="entry name" value="Cyt_b561_bac/Ni-Hgenase"/>
</dbReference>
<feature type="compositionally biased region" description="Low complexity" evidence="6">
    <location>
        <begin position="7"/>
        <end position="29"/>
    </location>
</feature>
<feature type="transmembrane region" description="Helical" evidence="7">
    <location>
        <begin position="67"/>
        <end position="87"/>
    </location>
</feature>
<keyword evidence="2" id="KW-1003">Cell membrane</keyword>
<dbReference type="GO" id="GO:0005886">
    <property type="term" value="C:plasma membrane"/>
    <property type="evidence" value="ECO:0007669"/>
    <property type="project" value="UniProtKB-SubCell"/>
</dbReference>
<evidence type="ECO:0000256" key="5">
    <source>
        <dbReference type="ARBA" id="ARBA00023136"/>
    </source>
</evidence>
<organism evidence="9 10">
    <name type="scientific">Acidovorax carolinensis</name>
    <dbReference type="NCBI Taxonomy" id="553814"/>
    <lineage>
        <taxon>Bacteria</taxon>
        <taxon>Pseudomonadati</taxon>
        <taxon>Pseudomonadota</taxon>
        <taxon>Betaproteobacteria</taxon>
        <taxon>Burkholderiales</taxon>
        <taxon>Comamonadaceae</taxon>
        <taxon>Acidovorax</taxon>
    </lineage>
</organism>
<dbReference type="Gene3D" id="1.20.950.20">
    <property type="entry name" value="Transmembrane di-heme cytochromes, Chain C"/>
    <property type="match status" value="1"/>
</dbReference>
<proteinExistence type="predicted"/>
<evidence type="ECO:0000256" key="4">
    <source>
        <dbReference type="ARBA" id="ARBA00022989"/>
    </source>
</evidence>
<dbReference type="RefSeq" id="WP_094097294.1">
    <property type="nucleotide sequence ID" value="NZ_CP021361.1"/>
</dbReference>
<dbReference type="GO" id="GO:0022904">
    <property type="term" value="P:respiratory electron transport chain"/>
    <property type="evidence" value="ECO:0007669"/>
    <property type="project" value="InterPro"/>
</dbReference>
<feature type="transmembrane region" description="Helical" evidence="7">
    <location>
        <begin position="45"/>
        <end position="61"/>
    </location>
</feature>
<feature type="region of interest" description="Disordered" evidence="6">
    <location>
        <begin position="1"/>
        <end position="36"/>
    </location>
</feature>
<evidence type="ECO:0000256" key="3">
    <source>
        <dbReference type="ARBA" id="ARBA00022692"/>
    </source>
</evidence>
<dbReference type="KEGG" id="acin:CBP34_03255"/>
<evidence type="ECO:0000256" key="1">
    <source>
        <dbReference type="ARBA" id="ARBA00004651"/>
    </source>
</evidence>
<sequence length="261" mass="28391">MTSDTLPTASTSSAAAAAPSSAQTQTQSQVPRPATRRVVDATTRMLHWLMALSFTVAYITADGERWRLVHVTLGYTLAGLVVARLLWGLFGPRQARLSVLWRKLQGAPAWLKSLAAVRSPSALQATWRPGQNLLMALAVALILALVVPLTLSGYAVWDEWGGEWLEEVHEFFGNTLLFVVLAHIGLIALLSVLRRKNQALPMLTGRVQGPGPDLAKSNHGWLAAAVLACVLAFWAWQWNQAPQLPAANATLGSENHRDHDD</sequence>
<dbReference type="SUPFAM" id="SSF81342">
    <property type="entry name" value="Transmembrane di-heme cytochromes"/>
    <property type="match status" value="1"/>
</dbReference>
<evidence type="ECO:0000313" key="9">
    <source>
        <dbReference type="EMBL" id="ART50881.1"/>
    </source>
</evidence>
<feature type="transmembrane region" description="Helical" evidence="7">
    <location>
        <begin position="171"/>
        <end position="193"/>
    </location>
</feature>
<dbReference type="Proteomes" id="UP000194432">
    <property type="component" value="Chromosome 1"/>
</dbReference>
<dbReference type="Pfam" id="PF01292">
    <property type="entry name" value="Ni_hydr_CYTB"/>
    <property type="match status" value="1"/>
</dbReference>
<evidence type="ECO:0000259" key="8">
    <source>
        <dbReference type="Pfam" id="PF01292"/>
    </source>
</evidence>
<keyword evidence="10" id="KW-1185">Reference proteome</keyword>
<feature type="transmembrane region" description="Helical" evidence="7">
    <location>
        <begin position="133"/>
        <end position="151"/>
    </location>
</feature>
<evidence type="ECO:0000256" key="7">
    <source>
        <dbReference type="SAM" id="Phobius"/>
    </source>
</evidence>
<evidence type="ECO:0000256" key="6">
    <source>
        <dbReference type="SAM" id="MobiDB-lite"/>
    </source>
</evidence>
<dbReference type="PANTHER" id="PTHR30485:SF2">
    <property type="entry name" value="BLL0597 PROTEIN"/>
    <property type="match status" value="1"/>
</dbReference>